<reference evidence="8 9" key="1">
    <citation type="submission" date="2012-04" db="EMBL/GenBank/DDBJ databases">
        <title>The Genome Sequence of Saprolegnia declina VS20.</title>
        <authorList>
            <consortium name="The Broad Institute Genome Sequencing Platform"/>
            <person name="Russ C."/>
            <person name="Nusbaum C."/>
            <person name="Tyler B."/>
            <person name="van West P."/>
            <person name="Dieguez-Uribeondo J."/>
            <person name="de Bruijn I."/>
            <person name="Tripathy S."/>
            <person name="Jiang R."/>
            <person name="Young S.K."/>
            <person name="Zeng Q."/>
            <person name="Gargeya S."/>
            <person name="Fitzgerald M."/>
            <person name="Haas B."/>
            <person name="Abouelleil A."/>
            <person name="Alvarado L."/>
            <person name="Arachchi H.M."/>
            <person name="Berlin A."/>
            <person name="Chapman S.B."/>
            <person name="Goldberg J."/>
            <person name="Griggs A."/>
            <person name="Gujja S."/>
            <person name="Hansen M."/>
            <person name="Howarth C."/>
            <person name="Imamovic A."/>
            <person name="Larimer J."/>
            <person name="McCowen C."/>
            <person name="Montmayeur A."/>
            <person name="Murphy C."/>
            <person name="Neiman D."/>
            <person name="Pearson M."/>
            <person name="Priest M."/>
            <person name="Roberts A."/>
            <person name="Saif S."/>
            <person name="Shea T."/>
            <person name="Sisk P."/>
            <person name="Sykes S."/>
            <person name="Wortman J."/>
            <person name="Nusbaum C."/>
            <person name="Birren B."/>
        </authorList>
    </citation>
    <scope>NUCLEOTIDE SEQUENCE [LARGE SCALE GENOMIC DNA]</scope>
    <source>
        <strain evidence="8 9">VS20</strain>
    </source>
</reference>
<evidence type="ECO:0000313" key="9">
    <source>
        <dbReference type="Proteomes" id="UP000030762"/>
    </source>
</evidence>
<feature type="compositionally biased region" description="Basic and acidic residues" evidence="6">
    <location>
        <begin position="1"/>
        <end position="29"/>
    </location>
</feature>
<evidence type="ECO:0000256" key="1">
    <source>
        <dbReference type="ARBA" id="ARBA00004123"/>
    </source>
</evidence>
<dbReference type="OMA" id="TDWREQE"/>
<organism evidence="8 9">
    <name type="scientific">Saprolegnia diclina (strain VS20)</name>
    <dbReference type="NCBI Taxonomy" id="1156394"/>
    <lineage>
        <taxon>Eukaryota</taxon>
        <taxon>Sar</taxon>
        <taxon>Stramenopiles</taxon>
        <taxon>Oomycota</taxon>
        <taxon>Saprolegniomycetes</taxon>
        <taxon>Saprolegniales</taxon>
        <taxon>Saprolegniaceae</taxon>
        <taxon>Saprolegnia</taxon>
    </lineage>
</organism>
<dbReference type="FunCoup" id="T0S9Z5">
    <property type="interactions" value="573"/>
</dbReference>
<dbReference type="InterPro" id="IPR013180">
    <property type="entry name" value="CTNNBL1_N"/>
</dbReference>
<dbReference type="GeneID" id="19943767"/>
<evidence type="ECO:0000256" key="6">
    <source>
        <dbReference type="SAM" id="MobiDB-lite"/>
    </source>
</evidence>
<evidence type="ECO:0000256" key="4">
    <source>
        <dbReference type="ARBA" id="ARBA00023054"/>
    </source>
</evidence>
<dbReference type="Gene3D" id="1.25.10.10">
    <property type="entry name" value="Leucine-rich Repeat Variant"/>
    <property type="match status" value="1"/>
</dbReference>
<feature type="region of interest" description="Disordered" evidence="6">
    <location>
        <begin position="1"/>
        <end position="40"/>
    </location>
</feature>
<dbReference type="InterPro" id="IPR039678">
    <property type="entry name" value="CTNNBL1"/>
</dbReference>
<accession>T0S9Z5</accession>
<dbReference type="SUPFAM" id="SSF48371">
    <property type="entry name" value="ARM repeat"/>
    <property type="match status" value="1"/>
</dbReference>
<dbReference type="FunFam" id="1.25.10.10:FF:001136">
    <property type="entry name" value="Beta-catenin-like protein 1"/>
    <property type="match status" value="1"/>
</dbReference>
<feature type="domain" description="Beta-catenin-like protein 1 N-terminal" evidence="7">
    <location>
        <begin position="35"/>
        <end position="144"/>
    </location>
</feature>
<dbReference type="EMBL" id="JH767138">
    <property type="protein sequence ID" value="EQC39607.1"/>
    <property type="molecule type" value="Genomic_DNA"/>
</dbReference>
<keyword evidence="4" id="KW-0175">Coiled coil</keyword>
<evidence type="ECO:0000313" key="8">
    <source>
        <dbReference type="EMBL" id="EQC39607.1"/>
    </source>
</evidence>
<dbReference type="RefSeq" id="XP_008606879.1">
    <property type="nucleotide sequence ID" value="XM_008608657.1"/>
</dbReference>
<sequence>MEAHFDKVFSHVDDAKPRRARPAADDRPAKKQARAPAPAAAAAAALPDVDAPDSAEFVLNARTVKQMVQSLEKKLQKNELMRAKHQDDPTKFMDSELALHEDIGRLKNVATDPELFAVLIEHNAIPMFVQLLSHANMDIRMDVVAVLADMTDVERVGEVESLIEAIMGHKGLELLCHNLDELLLDAHANSDDEKRAAIYNILQIMENLSELVPESCGILSTSTNVLDVLLRACASPEMTENRLYCSEILSILVQASDDAAEVLGRRALDDDRLDQLLQCLASYRKTDPSSDEEEELVHNLFNVLCSALRLSSVQDRFRSLQGFELMLRFLKANLFCKGPALRVLDHATMNHARNCERLIELGGLKQLCPLFMGKLRRKKDTHATNDEHVLSLFASLSLWLPIDSKYEVRDRFQAKFLETNFEKTDRLVDFVLQYHRAMHRQFEEPVRRDDMDDEAYETVMEAYRLHQLDNGLFTLQQACFVTSHLCQVFAKSLLPYVKQKLHVHGLSLATIAKVLAAQAEMIDDAHHAAQQDRLHALVSFLIQVLEQDAPADDENELEEETKTSA</sequence>
<keyword evidence="2" id="KW-0597">Phosphoprotein</keyword>
<evidence type="ECO:0000259" key="7">
    <source>
        <dbReference type="SMART" id="SM01156"/>
    </source>
</evidence>
<dbReference type="VEuPathDB" id="FungiDB:SDRG_03040"/>
<protein>
    <recommendedName>
        <fullName evidence="7">Beta-catenin-like protein 1 N-terminal domain-containing protein</fullName>
    </recommendedName>
</protein>
<gene>
    <name evidence="8" type="ORF">SDRG_03040</name>
</gene>
<keyword evidence="5" id="KW-0539">Nucleus</keyword>
<dbReference type="Proteomes" id="UP000030762">
    <property type="component" value="Unassembled WGS sequence"/>
</dbReference>
<proteinExistence type="predicted"/>
<keyword evidence="3" id="KW-0677">Repeat</keyword>
<dbReference type="GO" id="GO:0010467">
    <property type="term" value="P:gene expression"/>
    <property type="evidence" value="ECO:0007669"/>
    <property type="project" value="UniProtKB-ARBA"/>
</dbReference>
<evidence type="ECO:0000256" key="3">
    <source>
        <dbReference type="ARBA" id="ARBA00022737"/>
    </source>
</evidence>
<keyword evidence="9" id="KW-1185">Reference proteome</keyword>
<evidence type="ECO:0000256" key="2">
    <source>
        <dbReference type="ARBA" id="ARBA00022553"/>
    </source>
</evidence>
<dbReference type="AlphaFoldDB" id="T0S9Z5"/>
<dbReference type="SMART" id="SM01156">
    <property type="entry name" value="DUF1716"/>
    <property type="match status" value="1"/>
</dbReference>
<name>T0S9Z5_SAPDV</name>
<dbReference type="InParanoid" id="T0S9Z5"/>
<dbReference type="OrthoDB" id="1898821at2759"/>
<dbReference type="PANTHER" id="PTHR14978">
    <property type="entry name" value="BETA-CATENIN-LIKE PROTEIN 1 NUCLEAR ASSOCIATED PROTEIN"/>
    <property type="match status" value="1"/>
</dbReference>
<dbReference type="GO" id="GO:0005681">
    <property type="term" value="C:spliceosomal complex"/>
    <property type="evidence" value="ECO:0007669"/>
    <property type="project" value="TreeGrafter"/>
</dbReference>
<dbReference type="InterPro" id="IPR016024">
    <property type="entry name" value="ARM-type_fold"/>
</dbReference>
<dbReference type="Pfam" id="PF08216">
    <property type="entry name" value="CTNNBL"/>
    <property type="match status" value="1"/>
</dbReference>
<dbReference type="eggNOG" id="KOG2734">
    <property type="taxonomic scope" value="Eukaryota"/>
</dbReference>
<dbReference type="PANTHER" id="PTHR14978:SF0">
    <property type="entry name" value="BETA-CATENIN-LIKE PROTEIN 1"/>
    <property type="match status" value="1"/>
</dbReference>
<evidence type="ECO:0000256" key="5">
    <source>
        <dbReference type="ARBA" id="ARBA00023242"/>
    </source>
</evidence>
<comment type="subcellular location">
    <subcellularLocation>
        <location evidence="1">Nucleus</location>
    </subcellularLocation>
</comment>
<dbReference type="InterPro" id="IPR011989">
    <property type="entry name" value="ARM-like"/>
</dbReference>
<dbReference type="STRING" id="1156394.T0S9Z5"/>